<feature type="transmembrane region" description="Helical" evidence="4">
    <location>
        <begin position="80"/>
        <end position="100"/>
    </location>
</feature>
<evidence type="ECO:0000256" key="3">
    <source>
        <dbReference type="ARBA" id="ARBA00022553"/>
    </source>
</evidence>
<evidence type="ECO:0000256" key="2">
    <source>
        <dbReference type="ARBA" id="ARBA00012438"/>
    </source>
</evidence>
<dbReference type="RefSeq" id="WP_100255991.1">
    <property type="nucleotide sequence ID" value="NZ_CP011797.1"/>
</dbReference>
<dbReference type="CDD" id="cd00082">
    <property type="entry name" value="HisKA"/>
    <property type="match status" value="1"/>
</dbReference>
<dbReference type="Proteomes" id="UP000229757">
    <property type="component" value="Chromosome"/>
</dbReference>
<dbReference type="InterPro" id="IPR004358">
    <property type="entry name" value="Sig_transdc_His_kin-like_C"/>
</dbReference>
<dbReference type="OrthoDB" id="9792686at2"/>
<dbReference type="KEGG" id="rfo:REIFOR_00422"/>
<protein>
    <recommendedName>
        <fullName evidence="2">histidine kinase</fullName>
        <ecNumber evidence="2">2.7.13.3</ecNumber>
    </recommendedName>
</protein>
<dbReference type="EC" id="2.7.13.3" evidence="2"/>
<gene>
    <name evidence="6" type="primary">pilS</name>
    <name evidence="6" type="ORF">REIFOR_00422</name>
</gene>
<dbReference type="Pfam" id="PF25323">
    <property type="entry name" value="6TM_PilS"/>
    <property type="match status" value="1"/>
</dbReference>
<keyword evidence="6" id="KW-0418">Kinase</keyword>
<evidence type="ECO:0000313" key="7">
    <source>
        <dbReference type="Proteomes" id="UP000229757"/>
    </source>
</evidence>
<dbReference type="GO" id="GO:0000155">
    <property type="term" value="F:phosphorelay sensor kinase activity"/>
    <property type="evidence" value="ECO:0007669"/>
    <property type="project" value="InterPro"/>
</dbReference>
<evidence type="ECO:0000313" key="6">
    <source>
        <dbReference type="EMBL" id="ATX75597.1"/>
    </source>
</evidence>
<dbReference type="SMART" id="SM00388">
    <property type="entry name" value="HisKA"/>
    <property type="match status" value="1"/>
</dbReference>
<dbReference type="PRINTS" id="PR00344">
    <property type="entry name" value="BCTRLSENSOR"/>
</dbReference>
<keyword evidence="4" id="KW-0472">Membrane</keyword>
<dbReference type="InterPro" id="IPR003661">
    <property type="entry name" value="HisK_dim/P_dom"/>
</dbReference>
<proteinExistence type="predicted"/>
<dbReference type="PANTHER" id="PTHR43065:SF52">
    <property type="entry name" value="SENSOR PROTEIN KINASE PILS"/>
    <property type="match status" value="1"/>
</dbReference>
<keyword evidence="3" id="KW-0597">Phosphoprotein</keyword>
<feature type="transmembrane region" description="Helical" evidence="4">
    <location>
        <begin position="17"/>
        <end position="38"/>
    </location>
</feature>
<dbReference type="SMART" id="SM00387">
    <property type="entry name" value="HATPase_c"/>
    <property type="match status" value="1"/>
</dbReference>
<reference evidence="6 7" key="1">
    <citation type="journal article" date="2017" name="Environ. Microbiol.">
        <title>Genomic and physiological analyses of 'Reinekea forsetii' reveal a versatile opportunistic lifestyle during spring algae blooms.</title>
        <authorList>
            <person name="Avci B."/>
            <person name="Hahnke R.L."/>
            <person name="Chafee M."/>
            <person name="Fischer T."/>
            <person name="Gruber-Vodicka H."/>
            <person name="Tegetmeyer H.E."/>
            <person name="Harder J."/>
            <person name="Fuchs B.M."/>
            <person name="Amann R.I."/>
            <person name="Teeling H."/>
        </authorList>
    </citation>
    <scope>NUCLEOTIDE SEQUENCE [LARGE SCALE GENOMIC DNA]</scope>
    <source>
        <strain evidence="6 7">Hel1_31_D35</strain>
    </source>
</reference>
<organism evidence="6 7">
    <name type="scientific">Reinekea forsetii</name>
    <dbReference type="NCBI Taxonomy" id="1336806"/>
    <lineage>
        <taxon>Bacteria</taxon>
        <taxon>Pseudomonadati</taxon>
        <taxon>Pseudomonadota</taxon>
        <taxon>Gammaproteobacteria</taxon>
        <taxon>Oceanospirillales</taxon>
        <taxon>Saccharospirillaceae</taxon>
        <taxon>Reinekea</taxon>
    </lineage>
</organism>
<sequence length="529" mass="58763">MSFSIRLSQPVFRVQQLLFAFGIFRLILATGLCVLALLPETAKELLPSPNPESMQLATLVYLILTILGMLLTVNEQLSKTPITVLLITDILLLMLILRYSGGVDSGFGSLMLISVGIGGLLLPLRQSLLVAATATSSVVYTEILPLDGATRDLLQAALLGLGYFAETLFLQYVGQRVKKTEQLARVQADTILDLRHLNELIVQRLRTGIIVVTSEGAIRLMNDAARDLLKETDTPPFWLSQSLQDRLASWQRNPHNEIEPIQADTEHPGVSVNIARLHATQTSDLIIFLEDSGRMQQQAQQLKLASLGRLTASIAHEIRNPLGAISHAAQLLDEAPALAEADKRLLAMIHTHSQRVNTIIETILELSRRRPKQISSIAAAALIEQCLAERELETERQQDQIEIAVEVNFNMHIDIHQIKQALHNLIANGLYYSGLQVGQRRLRLSTGELSGSEQYYLDIEDEGLGVPGDQIKNLFEPFYTTEHSGTGLGLYIAKELCEANRLKLSYVQNRRGGCFRIVFPHALSQRSER</sequence>
<dbReference type="EMBL" id="CP011797">
    <property type="protein sequence ID" value="ATX75597.1"/>
    <property type="molecule type" value="Genomic_DNA"/>
</dbReference>
<feature type="domain" description="Histidine kinase" evidence="5">
    <location>
        <begin position="313"/>
        <end position="523"/>
    </location>
</feature>
<dbReference type="SUPFAM" id="SSF55874">
    <property type="entry name" value="ATPase domain of HSP90 chaperone/DNA topoisomerase II/histidine kinase"/>
    <property type="match status" value="1"/>
</dbReference>
<dbReference type="SUPFAM" id="SSF47384">
    <property type="entry name" value="Homodimeric domain of signal transducing histidine kinase"/>
    <property type="match status" value="1"/>
</dbReference>
<dbReference type="InterPro" id="IPR005467">
    <property type="entry name" value="His_kinase_dom"/>
</dbReference>
<dbReference type="InterPro" id="IPR036890">
    <property type="entry name" value="HATPase_C_sf"/>
</dbReference>
<name>A0A2K8KKY2_9GAMM</name>
<evidence type="ECO:0000256" key="1">
    <source>
        <dbReference type="ARBA" id="ARBA00000085"/>
    </source>
</evidence>
<dbReference type="PANTHER" id="PTHR43065">
    <property type="entry name" value="SENSOR HISTIDINE KINASE"/>
    <property type="match status" value="1"/>
</dbReference>
<dbReference type="AlphaFoldDB" id="A0A2K8KKY2"/>
<keyword evidence="7" id="KW-1185">Reference proteome</keyword>
<dbReference type="Pfam" id="PF02518">
    <property type="entry name" value="HATPase_c"/>
    <property type="match status" value="1"/>
</dbReference>
<dbReference type="PROSITE" id="PS50109">
    <property type="entry name" value="HIS_KIN"/>
    <property type="match status" value="1"/>
</dbReference>
<dbReference type="InterPro" id="IPR036097">
    <property type="entry name" value="HisK_dim/P_sf"/>
</dbReference>
<keyword evidence="4" id="KW-0812">Transmembrane</keyword>
<accession>A0A2K8KKY2</accession>
<dbReference type="Gene3D" id="1.10.287.130">
    <property type="match status" value="1"/>
</dbReference>
<comment type="catalytic activity">
    <reaction evidence="1">
        <text>ATP + protein L-histidine = ADP + protein N-phospho-L-histidine.</text>
        <dbReference type="EC" id="2.7.13.3"/>
    </reaction>
</comment>
<evidence type="ECO:0000256" key="4">
    <source>
        <dbReference type="SAM" id="Phobius"/>
    </source>
</evidence>
<feature type="transmembrane region" description="Helical" evidence="4">
    <location>
        <begin position="53"/>
        <end position="73"/>
    </location>
</feature>
<dbReference type="Gene3D" id="3.30.565.10">
    <property type="entry name" value="Histidine kinase-like ATPase, C-terminal domain"/>
    <property type="match status" value="1"/>
</dbReference>
<keyword evidence="6" id="KW-0808">Transferase</keyword>
<keyword evidence="4" id="KW-1133">Transmembrane helix</keyword>
<dbReference type="Pfam" id="PF00512">
    <property type="entry name" value="HisKA"/>
    <property type="match status" value="1"/>
</dbReference>
<dbReference type="InterPro" id="IPR003594">
    <property type="entry name" value="HATPase_dom"/>
</dbReference>
<evidence type="ECO:0000259" key="5">
    <source>
        <dbReference type="PROSITE" id="PS50109"/>
    </source>
</evidence>